<dbReference type="VEuPathDB" id="MicrosporidiaDB:A0H76_2242"/>
<proteinExistence type="predicted"/>
<reference evidence="1 2" key="1">
    <citation type="journal article" date="2017" name="Environ. Microbiol.">
        <title>Decay of the glycolytic pathway and adaptation to intranuclear parasitism within Enterocytozoonidae microsporidia.</title>
        <authorList>
            <person name="Wiredu Boakye D."/>
            <person name="Jaroenlak P."/>
            <person name="Prachumwat A."/>
            <person name="Williams T.A."/>
            <person name="Bateman K.S."/>
            <person name="Itsathitphaisarn O."/>
            <person name="Sritunyalucksana K."/>
            <person name="Paszkiewicz K.H."/>
            <person name="Moore K.A."/>
            <person name="Stentiford G.D."/>
            <person name="Williams B.A."/>
        </authorList>
    </citation>
    <scope>NUCLEOTIDE SEQUENCE [LARGE SCALE GENOMIC DNA]</scope>
    <source>
        <strain evidence="2">canceri</strain>
    </source>
</reference>
<dbReference type="Proteomes" id="UP000192501">
    <property type="component" value="Unassembled WGS sequence"/>
</dbReference>
<protein>
    <recommendedName>
        <fullName evidence="3">Exocyst complex component Sec6</fullName>
    </recommendedName>
</protein>
<accession>A0A1X0QK93</accession>
<name>A0A1X0QK93_9MICR</name>
<evidence type="ECO:0000313" key="1">
    <source>
        <dbReference type="EMBL" id="ORE00116.1"/>
    </source>
</evidence>
<evidence type="ECO:0008006" key="3">
    <source>
        <dbReference type="Google" id="ProtNLM"/>
    </source>
</evidence>
<dbReference type="EMBL" id="LTAI01000063">
    <property type="protein sequence ID" value="ORE00116.1"/>
    <property type="molecule type" value="Genomic_DNA"/>
</dbReference>
<gene>
    <name evidence="1" type="ORF">A0H76_2242</name>
</gene>
<dbReference type="AlphaFoldDB" id="A0A1X0QK93"/>
<dbReference type="VEuPathDB" id="MicrosporidiaDB:HERIO_142"/>
<comment type="caution">
    <text evidence="1">The sequence shown here is derived from an EMBL/GenBank/DDBJ whole genome shotgun (WGS) entry which is preliminary data.</text>
</comment>
<sequence>MKFSALNKNYIKLNLESDKKNECIKDLSKQIETLEADMYSKLNTAYLGVINKCVSLENLDRKVQSIQIINSDYHSLVKDLVLRSNEVCDDLSTVEKGIERIETIEEEFSLILKFLEMSYKIIDTVNSYDRENIYESRKILFQHTQNVKEIESLFNYFKKYNFTTSINNIYGEANRQFICFIRMHIENWLNMIRYQEIGALALSIDFKPKVFDDIDVLRREIISKEFLCIVYVSDELKLNRMIVEFIENYRNEQGFKNYKKFVTPRNISLNKETTENEETIEEENEFSLMFEELFNKSNDEIRKKYLRKNLPIDITDKELEEPEFQTTLEQFYYLIANILLSHFIIEYFPNCRTFFDEIISEIDNFKFYEPKYVKVIILPLKRILSGLNIDSDKLDVILQKIVFNYFNTYLKGDSPDDIIKFIDNSTNFLKDLKQFSNELDELLRNKIDKTLIKYFKRNKGDNTEEVHMNNKKAIMESLNYLKKQSDYFRIQQYQIENEIFENEKKFVDKKVKEIIKSKSNINNVIKLIVNLKEYMNENIRLRILSKVIEELKNTYKGDNLVLFSDTLDRNFNLKIK</sequence>
<evidence type="ECO:0000313" key="2">
    <source>
        <dbReference type="Proteomes" id="UP000192501"/>
    </source>
</evidence>
<organism evidence="1 2">
    <name type="scientific">Hepatospora eriocheir</name>
    <dbReference type="NCBI Taxonomy" id="1081669"/>
    <lineage>
        <taxon>Eukaryota</taxon>
        <taxon>Fungi</taxon>
        <taxon>Fungi incertae sedis</taxon>
        <taxon>Microsporidia</taxon>
        <taxon>Hepatosporidae</taxon>
        <taxon>Hepatospora</taxon>
    </lineage>
</organism>